<sequence length="877" mass="101070">MAYGAAGSLELTIERLLKSSYISIVQNSSPQIIKLLYKEILSLKEALRVFDKKRSTINMKMVKSLEAEMVEAIYKFEDVIDPHLSNQFHSQSEEEEETADHPPSMVYSVDVQEIQQDVDSFIQTMNIMKRAYIHELCNPSPEEEEDGVVPSRIDFGINESNMVGLSDLFVTIKDRLDSEQSERMIVSLDGMAGIGKTTLAKKLFQDPFIVSCYSRLVFVTIGPKYRLADILVDILTQVNPDIDEIMLMKGEKVLAGLKRMVYESLKHLRFLIVLDDVWEIDLYFVLLELFPDEKKGSRVLVTTRMKEVADSVKPLNIFEIPFLNKKESWDLLREKVFGEQESLPYELEKAGKKIAENCEGLPLTIVTVANILSKADKTLEYWNKVADEKQNSVYKDAYDQMSKVLYPSYDYLDQHLKACFLYIGAFPQNYSLNLPQLTNLLSAEGFLNSESIYGYFDDLYATNVIVRNETFDFHLHSSFWYLCNKEAARTKFFYALNCHGDTLPEEGIESQRRLCIRNNVLLAIKDVHNSIASDSKVRSFLCTGYFHKYPVPLFLEHLRLLRVLEARSIRFYEFPMEVLKLVQLRYLALLYNGNLPSSISKLWNLQYLIVFQHPRIVKSVGNLLYLPIEIWNMNELKYLQTYGRELPHPCCEGSLIPNLLNLSGVGPQSCAKSVLEKIPNLKELRINIELAPDATEPLTCFDHISLLHQLQELGCYIMNPTLKTDVVTPLVPLSDFPSSLTELHLRGLGYPWEEMRKISSLPNLTHLLLECYAFRGPKWEVRDNEFQRLESLEIEDIDLEQWTFQNCHCLPVIVSLHIAHCYKLKEIPLTFGKSLVHITLVECNPMAVKCAIKLKKEWDDKYAGRERFLRLDVRSSL</sequence>
<protein>
    <submittedName>
        <fullName evidence="9">Uncharacterized protein</fullName>
    </submittedName>
</protein>
<comment type="function">
    <text evidence="1">Confers resistance to late blight (Phytophthora infestans) races carrying the avirulence gene Avr1. Resistance proteins guard the plant against pathogens that contain an appropriate avirulence protein via an indirect interaction with this avirulence protein. That triggers a defense system including the hypersensitive response, which restricts the pathogen growth.</text>
</comment>
<dbReference type="GO" id="GO:0005737">
    <property type="term" value="C:cytoplasm"/>
    <property type="evidence" value="ECO:0007669"/>
    <property type="project" value="UniProtKB-SubCell"/>
</dbReference>
<evidence type="ECO:0000256" key="3">
    <source>
        <dbReference type="ARBA" id="ARBA00022614"/>
    </source>
</evidence>
<evidence type="ECO:0000259" key="7">
    <source>
        <dbReference type="Pfam" id="PF00931"/>
    </source>
</evidence>
<feature type="domain" description="NB-ARC" evidence="7">
    <location>
        <begin position="171"/>
        <end position="340"/>
    </location>
</feature>
<name>A0A022PSA6_ERYGU</name>
<dbReference type="InterPro" id="IPR042197">
    <property type="entry name" value="Apaf_helical"/>
</dbReference>
<dbReference type="Proteomes" id="UP000030748">
    <property type="component" value="Unassembled WGS sequence"/>
</dbReference>
<dbReference type="Gene3D" id="1.20.5.4130">
    <property type="match status" value="1"/>
</dbReference>
<evidence type="ECO:0000313" key="9">
    <source>
        <dbReference type="EMBL" id="EYU17708.1"/>
    </source>
</evidence>
<dbReference type="AlphaFoldDB" id="A0A022PSA6"/>
<keyword evidence="10" id="KW-1185">Reference proteome</keyword>
<dbReference type="GO" id="GO:0043531">
    <property type="term" value="F:ADP binding"/>
    <property type="evidence" value="ECO:0007669"/>
    <property type="project" value="InterPro"/>
</dbReference>
<dbReference type="GO" id="GO:0009626">
    <property type="term" value="P:plant-type hypersensitive response"/>
    <property type="evidence" value="ECO:0007669"/>
    <property type="project" value="UniProtKB-KW"/>
</dbReference>
<dbReference type="InterPro" id="IPR027417">
    <property type="entry name" value="P-loop_NTPase"/>
</dbReference>
<feature type="domain" description="Disease resistance R13L4/SHOC-2-like LRR" evidence="8">
    <location>
        <begin position="536"/>
        <end position="776"/>
    </location>
</feature>
<dbReference type="Pfam" id="PF00931">
    <property type="entry name" value="NB-ARC"/>
    <property type="match status" value="1"/>
</dbReference>
<organism evidence="9 10">
    <name type="scientific">Erythranthe guttata</name>
    <name type="common">Yellow monkey flower</name>
    <name type="synonym">Mimulus guttatus</name>
    <dbReference type="NCBI Taxonomy" id="4155"/>
    <lineage>
        <taxon>Eukaryota</taxon>
        <taxon>Viridiplantae</taxon>
        <taxon>Streptophyta</taxon>
        <taxon>Embryophyta</taxon>
        <taxon>Tracheophyta</taxon>
        <taxon>Spermatophyta</taxon>
        <taxon>Magnoliopsida</taxon>
        <taxon>eudicotyledons</taxon>
        <taxon>Gunneridae</taxon>
        <taxon>Pentapetalae</taxon>
        <taxon>asterids</taxon>
        <taxon>lamiids</taxon>
        <taxon>Lamiales</taxon>
        <taxon>Phrymaceae</taxon>
        <taxon>Erythranthe</taxon>
    </lineage>
</organism>
<dbReference type="SUPFAM" id="SSF52058">
    <property type="entry name" value="L domain-like"/>
    <property type="match status" value="1"/>
</dbReference>
<comment type="similarity">
    <text evidence="2">Belongs to the disease resistance NB-LRR family.</text>
</comment>
<evidence type="ECO:0000256" key="4">
    <source>
        <dbReference type="ARBA" id="ARBA00022667"/>
    </source>
</evidence>
<keyword evidence="5" id="KW-0677">Repeat</keyword>
<dbReference type="Pfam" id="PF23598">
    <property type="entry name" value="LRR_14"/>
    <property type="match status" value="1"/>
</dbReference>
<dbReference type="PRINTS" id="PR00364">
    <property type="entry name" value="DISEASERSIST"/>
</dbReference>
<dbReference type="PANTHER" id="PTHR23155">
    <property type="entry name" value="DISEASE RESISTANCE PROTEIN RP"/>
    <property type="match status" value="1"/>
</dbReference>
<keyword evidence="4" id="KW-0381">Hypersensitive response</keyword>
<dbReference type="InterPro" id="IPR044974">
    <property type="entry name" value="Disease_R_plants"/>
</dbReference>
<dbReference type="InterPro" id="IPR055414">
    <property type="entry name" value="LRR_R13L4/SHOC2-like"/>
</dbReference>
<dbReference type="EMBL" id="KI632363">
    <property type="protein sequence ID" value="EYU17708.1"/>
    <property type="molecule type" value="Genomic_DNA"/>
</dbReference>
<gene>
    <name evidence="9" type="ORF">MIMGU_mgv1a001149mg</name>
</gene>
<dbReference type="Gene3D" id="3.40.50.300">
    <property type="entry name" value="P-loop containing nucleotide triphosphate hydrolases"/>
    <property type="match status" value="1"/>
</dbReference>
<dbReference type="InterPro" id="IPR036388">
    <property type="entry name" value="WH-like_DNA-bd_sf"/>
</dbReference>
<evidence type="ECO:0000256" key="2">
    <source>
        <dbReference type="ARBA" id="ARBA00008894"/>
    </source>
</evidence>
<dbReference type="Gene3D" id="1.10.10.10">
    <property type="entry name" value="Winged helix-like DNA-binding domain superfamily/Winged helix DNA-binding domain"/>
    <property type="match status" value="1"/>
</dbReference>
<evidence type="ECO:0000256" key="1">
    <source>
        <dbReference type="ARBA" id="ARBA00002074"/>
    </source>
</evidence>
<accession>A0A022PSA6</accession>
<evidence type="ECO:0000256" key="5">
    <source>
        <dbReference type="ARBA" id="ARBA00022737"/>
    </source>
</evidence>
<evidence type="ECO:0000256" key="6">
    <source>
        <dbReference type="ARBA" id="ARBA00022821"/>
    </source>
</evidence>
<proteinExistence type="inferred from homology"/>
<dbReference type="InterPro" id="IPR032675">
    <property type="entry name" value="LRR_dom_sf"/>
</dbReference>
<dbReference type="Gene3D" id="3.80.10.10">
    <property type="entry name" value="Ribonuclease Inhibitor"/>
    <property type="match status" value="1"/>
</dbReference>
<dbReference type="PANTHER" id="PTHR23155:SF1152">
    <property type="entry name" value="AAA+ ATPASE DOMAIN-CONTAINING PROTEIN"/>
    <property type="match status" value="1"/>
</dbReference>
<reference evidence="9 10" key="1">
    <citation type="journal article" date="2013" name="Proc. Natl. Acad. Sci. U.S.A.">
        <title>Fine-scale variation in meiotic recombination in Mimulus inferred from population shotgun sequencing.</title>
        <authorList>
            <person name="Hellsten U."/>
            <person name="Wright K.M."/>
            <person name="Jenkins J."/>
            <person name="Shu S."/>
            <person name="Yuan Y."/>
            <person name="Wessler S.R."/>
            <person name="Schmutz J."/>
            <person name="Willis J.H."/>
            <person name="Rokhsar D.S."/>
        </authorList>
    </citation>
    <scope>NUCLEOTIDE SEQUENCE [LARGE SCALE GENOMIC DNA]</scope>
    <source>
        <strain evidence="10">cv. DUN x IM62</strain>
    </source>
</reference>
<dbReference type="Gene3D" id="1.10.8.430">
    <property type="entry name" value="Helical domain of apoptotic protease-activating factors"/>
    <property type="match status" value="1"/>
</dbReference>
<dbReference type="SUPFAM" id="SSF52540">
    <property type="entry name" value="P-loop containing nucleoside triphosphate hydrolases"/>
    <property type="match status" value="1"/>
</dbReference>
<keyword evidence="3" id="KW-0433">Leucine-rich repeat</keyword>
<dbReference type="eggNOG" id="KOG4658">
    <property type="taxonomic scope" value="Eukaryota"/>
</dbReference>
<evidence type="ECO:0000259" key="8">
    <source>
        <dbReference type="Pfam" id="PF23598"/>
    </source>
</evidence>
<evidence type="ECO:0000313" key="10">
    <source>
        <dbReference type="Proteomes" id="UP000030748"/>
    </source>
</evidence>
<dbReference type="InterPro" id="IPR002182">
    <property type="entry name" value="NB-ARC"/>
</dbReference>
<keyword evidence="6" id="KW-0611">Plant defense</keyword>